<name>A0A4Y2DCB6_ARAVE</name>
<accession>A0A4Y2DCB6</accession>
<dbReference type="OrthoDB" id="6433809at2759"/>
<dbReference type="Pfam" id="PF05380">
    <property type="entry name" value="Peptidase_A17"/>
    <property type="match status" value="1"/>
</dbReference>
<reference evidence="1 3" key="1">
    <citation type="journal article" date="2019" name="Sci. Rep.">
        <title>Orb-weaving spider Araneus ventricosus genome elucidates the spidroin gene catalogue.</title>
        <authorList>
            <person name="Kono N."/>
            <person name="Nakamura H."/>
            <person name="Ohtoshi R."/>
            <person name="Moran D.A.P."/>
            <person name="Shinohara A."/>
            <person name="Yoshida Y."/>
            <person name="Fujiwara M."/>
            <person name="Mori M."/>
            <person name="Tomita M."/>
            <person name="Arakawa K."/>
        </authorList>
    </citation>
    <scope>NUCLEOTIDE SEQUENCE [LARGE SCALE GENOMIC DNA]</scope>
</reference>
<evidence type="ECO:0000313" key="1">
    <source>
        <dbReference type="EMBL" id="GBM13767.1"/>
    </source>
</evidence>
<proteinExistence type="predicted"/>
<evidence type="ECO:0000313" key="3">
    <source>
        <dbReference type="Proteomes" id="UP000499080"/>
    </source>
</evidence>
<sequence>MSVDNCVTSLDTIEEVEAFIEQSEEIMLSAKFDLRGWKYNEAKSTFHQDAVGSPAHEGNVSVLGLEWNTEHDILRCAHKDVFDVIPVTKRSILSSANQLFDPLGMLNPVTLRFKISMQDCWRAKLSWDAELPDELAKKFLKLKSDLTYVNKLEIPRRLAINSKVRSNLSLHVFCDASQLAYACCIYLRSENEEGVSCRLVQSRSRVAPLKPVTVSRLELLACTIGMRLMKTIKQDLNMEDVISFYWTDSMNTLHWIKNEEEWGVFVMNRVREIRNYSSKNEWNHVPGTMNPADLPSRGCSMDTLISKRWHDGPSWLREDKKLWPIRKVMVDKEIINSERKKTIVTLTVTENNEFDYLTNVSSFVKIVRITARIR</sequence>
<organism evidence="1 3">
    <name type="scientific">Araneus ventricosus</name>
    <name type="common">Orbweaver spider</name>
    <name type="synonym">Epeira ventricosa</name>
    <dbReference type="NCBI Taxonomy" id="182803"/>
    <lineage>
        <taxon>Eukaryota</taxon>
        <taxon>Metazoa</taxon>
        <taxon>Ecdysozoa</taxon>
        <taxon>Arthropoda</taxon>
        <taxon>Chelicerata</taxon>
        <taxon>Arachnida</taxon>
        <taxon>Araneae</taxon>
        <taxon>Araneomorphae</taxon>
        <taxon>Entelegynae</taxon>
        <taxon>Araneoidea</taxon>
        <taxon>Araneidae</taxon>
        <taxon>Araneus</taxon>
    </lineage>
</organism>
<comment type="caution">
    <text evidence="1">The sequence shown here is derived from an EMBL/GenBank/DDBJ whole genome shotgun (WGS) entry which is preliminary data.</text>
</comment>
<dbReference type="InterPro" id="IPR008042">
    <property type="entry name" value="Retrotrans_Pao"/>
</dbReference>
<protein>
    <submittedName>
        <fullName evidence="1">Uncharacterized protein</fullName>
    </submittedName>
</protein>
<evidence type="ECO:0000313" key="2">
    <source>
        <dbReference type="EMBL" id="GBM13826.1"/>
    </source>
</evidence>
<dbReference type="AlphaFoldDB" id="A0A4Y2DCB6"/>
<keyword evidence="3" id="KW-1185">Reference proteome</keyword>
<dbReference type="EMBL" id="BGPR01242273">
    <property type="protein sequence ID" value="GBM13826.1"/>
    <property type="molecule type" value="Genomic_DNA"/>
</dbReference>
<gene>
    <name evidence="1" type="ORF">AVEN_272027_1</name>
    <name evidence="2" type="ORF">AVEN_70647_1</name>
</gene>
<dbReference type="Proteomes" id="UP000499080">
    <property type="component" value="Unassembled WGS sequence"/>
</dbReference>
<dbReference type="PANTHER" id="PTHR47331">
    <property type="entry name" value="PHD-TYPE DOMAIN-CONTAINING PROTEIN"/>
    <property type="match status" value="1"/>
</dbReference>
<dbReference type="EMBL" id="BGPR01242252">
    <property type="protein sequence ID" value="GBM13767.1"/>
    <property type="molecule type" value="Genomic_DNA"/>
</dbReference>